<dbReference type="AlphaFoldDB" id="A0A1G4EFV3"/>
<keyword evidence="1" id="KW-0812">Transmembrane</keyword>
<feature type="transmembrane region" description="Helical" evidence="1">
    <location>
        <begin position="132"/>
        <end position="156"/>
    </location>
</feature>
<gene>
    <name evidence="2" type="ORF">PVT01_000086600</name>
</gene>
<feature type="non-terminal residue" evidence="2">
    <location>
        <position position="1"/>
    </location>
</feature>
<evidence type="ECO:0000256" key="1">
    <source>
        <dbReference type="SAM" id="Phobius"/>
    </source>
</evidence>
<dbReference type="Proteomes" id="UP000196402">
    <property type="component" value="Unassembled WGS sequence"/>
</dbReference>
<dbReference type="InterPro" id="IPR022139">
    <property type="entry name" value="Fam-L/Fam-M-like_plasmodium"/>
</dbReference>
<dbReference type="VEuPathDB" id="PlasmoDB:PVP01_0001610"/>
<dbReference type="VEuPathDB" id="PlasmoDB:PVPAM_010012900"/>
<evidence type="ECO:0008006" key="4">
    <source>
        <dbReference type="Google" id="ProtNLM"/>
    </source>
</evidence>
<dbReference type="Pfam" id="PF12420">
    <property type="entry name" value="DUF3671"/>
    <property type="match status" value="1"/>
</dbReference>
<sequence>FQCHLGKDLEKKFKHDRSSNIIFNRSLAKHEYKEELDDLKLEENLVDYERPSNIKNEEHVTSTYAHLKKRRPINMLSYKKDYQRRYYKKKGLAKLDCYCENKLFRRIDELYKLADSMKNDKRPFRKALIKKYRVHICFTMFFYILGALICISDCIIKNHGKGINGAIYKQIKHFIQTIGDIFVYVFPTILLLLTIYISIKYLQYESIKAGRGKMNKKDYFKYCKEVFNLKK</sequence>
<accession>A0A1G4EFV3</accession>
<feature type="transmembrane region" description="Helical" evidence="1">
    <location>
        <begin position="177"/>
        <end position="199"/>
    </location>
</feature>
<keyword evidence="1" id="KW-0472">Membrane</keyword>
<evidence type="ECO:0000313" key="2">
    <source>
        <dbReference type="EMBL" id="SCA83680.1"/>
    </source>
</evidence>
<reference evidence="2 3" key="1">
    <citation type="submission" date="2016-07" db="EMBL/GenBank/DDBJ databases">
        <authorList>
            <consortium name="Pathogen Informatics"/>
        </authorList>
    </citation>
    <scope>NUCLEOTIDE SEQUENCE [LARGE SCALE GENOMIC DNA]</scope>
</reference>
<evidence type="ECO:0000313" key="3">
    <source>
        <dbReference type="Proteomes" id="UP000196402"/>
    </source>
</evidence>
<protein>
    <recommendedName>
        <fullName evidence="4">Vir</fullName>
    </recommendedName>
</protein>
<organism evidence="2 3">
    <name type="scientific">Plasmodium vivax</name>
    <name type="common">malaria parasite P. vivax</name>
    <dbReference type="NCBI Taxonomy" id="5855"/>
    <lineage>
        <taxon>Eukaryota</taxon>
        <taxon>Sar</taxon>
        <taxon>Alveolata</taxon>
        <taxon>Apicomplexa</taxon>
        <taxon>Aconoidasida</taxon>
        <taxon>Haemosporida</taxon>
        <taxon>Plasmodiidae</taxon>
        <taxon>Plasmodium</taxon>
        <taxon>Plasmodium (Plasmodium)</taxon>
    </lineage>
</organism>
<keyword evidence="1" id="KW-1133">Transmembrane helix</keyword>
<dbReference type="VEuPathDB" id="PlasmoDB:PVW1_020007100"/>
<name>A0A1G4EFV3_PLAVI</name>
<proteinExistence type="predicted"/>
<dbReference type="EMBL" id="FLYH01000299">
    <property type="protein sequence ID" value="SCA83680.1"/>
    <property type="molecule type" value="Genomic_DNA"/>
</dbReference>